<dbReference type="Proteomes" id="UP001152795">
    <property type="component" value="Unassembled WGS sequence"/>
</dbReference>
<dbReference type="EMBL" id="CACRXK020002766">
    <property type="protein sequence ID" value="CAB3995950.1"/>
    <property type="molecule type" value="Genomic_DNA"/>
</dbReference>
<evidence type="ECO:0000313" key="2">
    <source>
        <dbReference type="Proteomes" id="UP001152795"/>
    </source>
</evidence>
<reference evidence="1" key="1">
    <citation type="submission" date="2020-04" db="EMBL/GenBank/DDBJ databases">
        <authorList>
            <person name="Alioto T."/>
            <person name="Alioto T."/>
            <person name="Gomez Garrido J."/>
        </authorList>
    </citation>
    <scope>NUCLEOTIDE SEQUENCE</scope>
    <source>
        <strain evidence="1">A484AB</strain>
    </source>
</reference>
<comment type="caution">
    <text evidence="1">The sequence shown here is derived from an EMBL/GenBank/DDBJ whole genome shotgun (WGS) entry which is preliminary data.</text>
</comment>
<proteinExistence type="predicted"/>
<dbReference type="AlphaFoldDB" id="A0A7D9DYS4"/>
<organism evidence="1 2">
    <name type="scientific">Paramuricea clavata</name>
    <name type="common">Red gorgonian</name>
    <name type="synonym">Violescent sea-whip</name>
    <dbReference type="NCBI Taxonomy" id="317549"/>
    <lineage>
        <taxon>Eukaryota</taxon>
        <taxon>Metazoa</taxon>
        <taxon>Cnidaria</taxon>
        <taxon>Anthozoa</taxon>
        <taxon>Octocorallia</taxon>
        <taxon>Malacalcyonacea</taxon>
        <taxon>Plexauridae</taxon>
        <taxon>Paramuricea</taxon>
    </lineage>
</organism>
<protein>
    <submittedName>
        <fullName evidence="1">Uncharacterized protein</fullName>
    </submittedName>
</protein>
<gene>
    <name evidence="1" type="ORF">PACLA_8A003290</name>
</gene>
<evidence type="ECO:0000313" key="1">
    <source>
        <dbReference type="EMBL" id="CAB3995950.1"/>
    </source>
</evidence>
<name>A0A7D9DYS4_PARCT</name>
<accession>A0A7D9DYS4</accession>
<keyword evidence="2" id="KW-1185">Reference proteome</keyword>
<sequence length="156" mass="17293">MKKITVYVEDGGVTLELQDPFILTHGSELYVKTAAVFGTIRIFLKEELEENGLTFKGYPDGRIRMDFAKGTGSTPMKACDTSQLAVTWRIVSITSDRMEIGVPSSLPFPSMEPDLSLEPQPNTMTLKAKYGWMLASTMKSGLKSGLIPELFPEMSY</sequence>